<dbReference type="EMBL" id="BK059154">
    <property type="protein sequence ID" value="DAE92740.1"/>
    <property type="molecule type" value="Genomic_DNA"/>
</dbReference>
<accession>A0A8S5RUA8</accession>
<dbReference type="PANTHER" id="PTHR43788">
    <property type="entry name" value="DNA2/NAM7 HELICASE FAMILY MEMBER"/>
    <property type="match status" value="1"/>
</dbReference>
<name>A0A8S5RUA8_9CAUD</name>
<dbReference type="CDD" id="cd18809">
    <property type="entry name" value="SF1_C_RecD"/>
    <property type="match status" value="1"/>
</dbReference>
<reference evidence="1" key="1">
    <citation type="journal article" date="2021" name="Proc. Natl. Acad. Sci. U.S.A.">
        <title>A Catalog of Tens of Thousands of Viruses from Human Metagenomes Reveals Hidden Associations with Chronic Diseases.</title>
        <authorList>
            <person name="Tisza M.J."/>
            <person name="Buck C.B."/>
        </authorList>
    </citation>
    <scope>NUCLEOTIDE SEQUENCE</scope>
    <source>
        <strain evidence="1">Ctw1L9</strain>
    </source>
</reference>
<dbReference type="Gene3D" id="3.40.50.300">
    <property type="entry name" value="P-loop containing nucleotide triphosphate hydrolases"/>
    <property type="match status" value="2"/>
</dbReference>
<dbReference type="InterPro" id="IPR027417">
    <property type="entry name" value="P-loop_NTPase"/>
</dbReference>
<keyword evidence="1" id="KW-0378">Hydrolase</keyword>
<dbReference type="InterPro" id="IPR050534">
    <property type="entry name" value="Coronavir_polyprotein_1ab"/>
</dbReference>
<dbReference type="Gene3D" id="2.30.30.780">
    <property type="match status" value="1"/>
</dbReference>
<protein>
    <submittedName>
        <fullName evidence="1">ATP dependent DNA helicase</fullName>
    </submittedName>
</protein>
<evidence type="ECO:0000313" key="1">
    <source>
        <dbReference type="EMBL" id="DAE92740.1"/>
    </source>
</evidence>
<keyword evidence="1" id="KW-0347">Helicase</keyword>
<organism evidence="1">
    <name type="scientific">Siphoviridae sp. gcode 4</name>
    <dbReference type="NCBI Taxonomy" id="2838368"/>
    <lineage>
        <taxon>Viruses</taxon>
        <taxon>Duplodnaviria</taxon>
        <taxon>Heunggongvirae</taxon>
        <taxon>Uroviricota</taxon>
        <taxon>Caudoviricetes</taxon>
    </lineage>
</organism>
<dbReference type="GO" id="GO:0004386">
    <property type="term" value="F:helicase activity"/>
    <property type="evidence" value="ECO:0007669"/>
    <property type="project" value="UniProtKB-KW"/>
</dbReference>
<dbReference type="Pfam" id="PF13604">
    <property type="entry name" value="AAA_30"/>
    <property type="match status" value="1"/>
</dbReference>
<dbReference type="SUPFAM" id="SSF52540">
    <property type="entry name" value="P-loop containing nucleoside triphosphate hydrolases"/>
    <property type="match status" value="1"/>
</dbReference>
<proteinExistence type="predicted"/>
<keyword evidence="1" id="KW-0547">Nucleotide-binding</keyword>
<keyword evidence="1" id="KW-0067">ATP-binding</keyword>
<sequence length="461" mass="53161">MILNYDLPKLESELLSFQLDSKQKEVLESALNYIKSDIKINSDTKHLCISGRAGTGKTQICALIVKILKDNNIPFLVITPTNKSKNVIASVVDSEAITVHRLLSLSPQVDILELDLKELNFIQKNAIYLQYKAVWIIDECSMVNDNLYKLIIDQATDHQCKIIWLGDEKQLSPVSQKQVSKTFRNSTKYTLDKVYRQSSDSPIGKILETLRSKPISRFESTPDSDSGSLKVYNNIREMLEEHCYLFKVGMNLEDQHIIKLVTYTNKRIEALNQIIRHLVFNDDEEYHFGEVLTGYDSCMYKNQGIIENSSDYLVREVEDTTFQGLKAYKLTLYDPSKECDIEITIISRYNSSYDIANLAARIDNMRVKAVKSKNGKDWRAYYQFQEAFLTPFDLVHEGRVIKRKSLDYGYCISAHKSQSSSYLAVLVDMENILQCTDPEELRQLQYVALSRTTNDIYLYQR</sequence>